<dbReference type="PANTHER" id="PTHR30250">
    <property type="entry name" value="PST FAMILY PREDICTED COLANIC ACID TRANSPORTER"/>
    <property type="match status" value="1"/>
</dbReference>
<comment type="caution">
    <text evidence="7">The sequence shown here is derived from an EMBL/GenBank/DDBJ whole genome shotgun (WGS) entry which is preliminary data.</text>
</comment>
<dbReference type="PANTHER" id="PTHR30250:SF11">
    <property type="entry name" value="O-ANTIGEN TRANSPORTER-RELATED"/>
    <property type="match status" value="1"/>
</dbReference>
<evidence type="ECO:0000256" key="6">
    <source>
        <dbReference type="SAM" id="Phobius"/>
    </source>
</evidence>
<accession>A0ABW3BGX4</accession>
<comment type="subcellular location">
    <subcellularLocation>
        <location evidence="1">Cell membrane</location>
        <topology evidence="1">Multi-pass membrane protein</topology>
    </subcellularLocation>
</comment>
<protein>
    <submittedName>
        <fullName evidence="7">Lipopolysaccharide biosynthesis protein</fullName>
    </submittedName>
</protein>
<keyword evidence="4 6" id="KW-1133">Transmembrane helix</keyword>
<proteinExistence type="predicted"/>
<keyword evidence="8" id="KW-1185">Reference proteome</keyword>
<evidence type="ECO:0000256" key="4">
    <source>
        <dbReference type="ARBA" id="ARBA00022989"/>
    </source>
</evidence>
<evidence type="ECO:0000256" key="3">
    <source>
        <dbReference type="ARBA" id="ARBA00022692"/>
    </source>
</evidence>
<feature type="transmembrane region" description="Helical" evidence="6">
    <location>
        <begin position="107"/>
        <end position="131"/>
    </location>
</feature>
<sequence length="267" mass="27070">SVAGIAQLGIQRAGIVFVAALGGAAEAAVFTAASRFLVVGQFAGQALQFAAEPRLAELLQAGDRPGANALFRAGTAWLICLSWPLFLPAIVYAPLLMELFGPHYASGARVLAVVCLAQLLATALGMGDLVLTMTGRTRMNLANNLLALAVDVALCLLLVPVAGASGAAAAWAGAIAVRKVLPLAQLARSHGLHPFDRRWALAVGSCLLWFGGIPALCAASLGTGPGSLAAALAAGSAGFAATLWCLRGPLELDLLLRRGTARSSAAG</sequence>
<evidence type="ECO:0000256" key="2">
    <source>
        <dbReference type="ARBA" id="ARBA00022475"/>
    </source>
</evidence>
<evidence type="ECO:0000313" key="7">
    <source>
        <dbReference type="EMBL" id="MFD0802612.1"/>
    </source>
</evidence>
<name>A0ABW3BGX4_9ACTN</name>
<dbReference type="Proteomes" id="UP001596956">
    <property type="component" value="Unassembled WGS sequence"/>
</dbReference>
<feature type="transmembrane region" description="Helical" evidence="6">
    <location>
        <begin position="199"/>
        <end position="221"/>
    </location>
</feature>
<evidence type="ECO:0000313" key="8">
    <source>
        <dbReference type="Proteomes" id="UP001596956"/>
    </source>
</evidence>
<dbReference type="EMBL" id="JBHTHR010000531">
    <property type="protein sequence ID" value="MFD0802612.1"/>
    <property type="molecule type" value="Genomic_DNA"/>
</dbReference>
<keyword evidence="5 6" id="KW-0472">Membrane</keyword>
<dbReference type="InterPro" id="IPR050833">
    <property type="entry name" value="Poly_Biosynth_Transport"/>
</dbReference>
<keyword evidence="2" id="KW-1003">Cell membrane</keyword>
<reference evidence="8" key="1">
    <citation type="journal article" date="2019" name="Int. J. Syst. Evol. Microbiol.">
        <title>The Global Catalogue of Microorganisms (GCM) 10K type strain sequencing project: providing services to taxonomists for standard genome sequencing and annotation.</title>
        <authorList>
            <consortium name="The Broad Institute Genomics Platform"/>
            <consortium name="The Broad Institute Genome Sequencing Center for Infectious Disease"/>
            <person name="Wu L."/>
            <person name="Ma J."/>
        </authorList>
    </citation>
    <scope>NUCLEOTIDE SEQUENCE [LARGE SCALE GENOMIC DNA]</scope>
    <source>
        <strain evidence="8">CCUG 63369</strain>
    </source>
</reference>
<feature type="transmembrane region" description="Helical" evidence="6">
    <location>
        <begin position="74"/>
        <end position="95"/>
    </location>
</feature>
<feature type="non-terminal residue" evidence="7">
    <location>
        <position position="1"/>
    </location>
</feature>
<keyword evidence="3 6" id="KW-0812">Transmembrane</keyword>
<feature type="transmembrane region" description="Helical" evidence="6">
    <location>
        <begin position="227"/>
        <end position="246"/>
    </location>
</feature>
<dbReference type="InterPro" id="IPR002528">
    <property type="entry name" value="MATE_fam"/>
</dbReference>
<evidence type="ECO:0000256" key="5">
    <source>
        <dbReference type="ARBA" id="ARBA00023136"/>
    </source>
</evidence>
<dbReference type="Pfam" id="PF01554">
    <property type="entry name" value="MatE"/>
    <property type="match status" value="1"/>
</dbReference>
<evidence type="ECO:0000256" key="1">
    <source>
        <dbReference type="ARBA" id="ARBA00004651"/>
    </source>
</evidence>
<organism evidence="7 8">
    <name type="scientific">Streptomonospora algeriensis</name>
    <dbReference type="NCBI Taxonomy" id="995084"/>
    <lineage>
        <taxon>Bacteria</taxon>
        <taxon>Bacillati</taxon>
        <taxon>Actinomycetota</taxon>
        <taxon>Actinomycetes</taxon>
        <taxon>Streptosporangiales</taxon>
        <taxon>Nocardiopsidaceae</taxon>
        <taxon>Streptomonospora</taxon>
    </lineage>
</organism>
<gene>
    <name evidence="7" type="ORF">ACFQZU_14975</name>
</gene>